<gene>
    <name evidence="2" type="ORF">Hs30E_00420</name>
</gene>
<keyword evidence="1" id="KW-0175">Coiled coil</keyword>
<reference evidence="2 3" key="1">
    <citation type="submission" date="2020-02" db="EMBL/GenBank/DDBJ databases">
        <title>Draft genome sequence of Lactococcus sp. Hs30E4-3.</title>
        <authorList>
            <person name="Noda S."/>
            <person name="Yuki M."/>
            <person name="Ohkuma M."/>
        </authorList>
    </citation>
    <scope>NUCLEOTIDE SEQUENCE [LARGE SCALE GENOMIC DNA]</scope>
    <source>
        <strain evidence="2 3">Hs30E4-3</strain>
    </source>
</reference>
<name>A0A6A0BAK6_9LACT</name>
<feature type="coiled-coil region" evidence="1">
    <location>
        <begin position="14"/>
        <end position="41"/>
    </location>
</feature>
<accession>A0A6A0BAK6</accession>
<evidence type="ECO:0000256" key="1">
    <source>
        <dbReference type="SAM" id="Coils"/>
    </source>
</evidence>
<protein>
    <submittedName>
        <fullName evidence="2">Uncharacterized protein</fullName>
    </submittedName>
</protein>
<keyword evidence="3" id="KW-1185">Reference proteome</keyword>
<dbReference type="EMBL" id="BLLI01000001">
    <property type="protein sequence ID" value="GFH41491.1"/>
    <property type="molecule type" value="Genomic_DNA"/>
</dbReference>
<dbReference type="RefSeq" id="WP_172207025.1">
    <property type="nucleotide sequence ID" value="NZ_BLLI01000001.1"/>
</dbReference>
<evidence type="ECO:0000313" key="2">
    <source>
        <dbReference type="EMBL" id="GFH41491.1"/>
    </source>
</evidence>
<evidence type="ECO:0000313" key="3">
    <source>
        <dbReference type="Proteomes" id="UP000480303"/>
    </source>
</evidence>
<dbReference type="AlphaFoldDB" id="A0A6A0BAK6"/>
<organism evidence="2 3">
    <name type="scientific">Pseudolactococcus hodotermopsidis</name>
    <dbReference type="NCBI Taxonomy" id="2709157"/>
    <lineage>
        <taxon>Bacteria</taxon>
        <taxon>Bacillati</taxon>
        <taxon>Bacillota</taxon>
        <taxon>Bacilli</taxon>
        <taxon>Lactobacillales</taxon>
        <taxon>Streptococcaceae</taxon>
        <taxon>Pseudolactococcus</taxon>
    </lineage>
</organism>
<proteinExistence type="predicted"/>
<dbReference type="Proteomes" id="UP000480303">
    <property type="component" value="Unassembled WGS sequence"/>
</dbReference>
<comment type="caution">
    <text evidence="2">The sequence shown here is derived from an EMBL/GenBank/DDBJ whole genome shotgun (WGS) entry which is preliminary data.</text>
</comment>
<sequence length="68" mass="7795">MMNSKFIEHDEDVVILAKSEYDELQKELARLQAKVKLFSVMEASTSKVFNGGSDMSYDTFKQKVGWQS</sequence>